<proteinExistence type="predicted"/>
<accession>A0A8S5V7L6</accession>
<protein>
    <submittedName>
        <fullName evidence="1">Uncharacterized protein</fullName>
    </submittedName>
</protein>
<reference evidence="1" key="1">
    <citation type="journal article" date="2021" name="Proc. Natl. Acad. Sci. U.S.A.">
        <title>A Catalog of Tens of Thousands of Viruses from Human Metagenomes Reveals Hidden Associations with Chronic Diseases.</title>
        <authorList>
            <person name="Tisza M.J."/>
            <person name="Buck C.B."/>
        </authorList>
    </citation>
    <scope>NUCLEOTIDE SEQUENCE</scope>
    <source>
        <strain evidence="1">CtUXy6</strain>
    </source>
</reference>
<sequence length="73" mass="8515">MLGDKPLIDHTYIHTQTKNEYKVVELGKIKCPESGYWYDAVFYIRADNSPGFYGRTVQSFMSNFEDIENIVET</sequence>
<evidence type="ECO:0000313" key="1">
    <source>
        <dbReference type="EMBL" id="DAG02607.1"/>
    </source>
</evidence>
<dbReference type="EMBL" id="BK016212">
    <property type="protein sequence ID" value="DAG02607.1"/>
    <property type="molecule type" value="Genomic_DNA"/>
</dbReference>
<name>A0A8S5V7L6_9CAUD</name>
<organism evidence="1">
    <name type="scientific">CrAss-like virus sp. ctUXy6</name>
    <dbReference type="NCBI Taxonomy" id="2825835"/>
    <lineage>
        <taxon>Viruses</taxon>
        <taxon>Duplodnaviria</taxon>
        <taxon>Heunggongvirae</taxon>
        <taxon>Uroviricota</taxon>
        <taxon>Caudoviricetes</taxon>
        <taxon>Crassvirales</taxon>
    </lineage>
</organism>